<dbReference type="PANTHER" id="PTHR43634:SF2">
    <property type="entry name" value="LOW CONDUCTANCE MECHANOSENSITIVE CHANNEL YNAI"/>
    <property type="match status" value="1"/>
</dbReference>
<dbReference type="InterPro" id="IPR049142">
    <property type="entry name" value="MS_channel_1st"/>
</dbReference>
<evidence type="ECO:0000313" key="12">
    <source>
        <dbReference type="Proteomes" id="UP000545386"/>
    </source>
</evidence>
<dbReference type="PROSITE" id="PS01246">
    <property type="entry name" value="UPF0003"/>
    <property type="match status" value="1"/>
</dbReference>
<dbReference type="Pfam" id="PF00924">
    <property type="entry name" value="MS_channel_2nd"/>
    <property type="match status" value="1"/>
</dbReference>
<dbReference type="InterPro" id="IPR045042">
    <property type="entry name" value="YnaI-like"/>
</dbReference>
<keyword evidence="3" id="KW-1003">Cell membrane</keyword>
<accession>A0A842HUL6</accession>
<dbReference type="EMBL" id="JACJUU010000014">
    <property type="protein sequence ID" value="MBC2770891.1"/>
    <property type="molecule type" value="Genomic_DNA"/>
</dbReference>
<feature type="domain" description="Mechanosensitive ion channel transmembrane helices 2/3" evidence="10">
    <location>
        <begin position="128"/>
        <end position="169"/>
    </location>
</feature>
<dbReference type="SUPFAM" id="SSF82861">
    <property type="entry name" value="Mechanosensitive channel protein MscS (YggB), transmembrane region"/>
    <property type="match status" value="1"/>
</dbReference>
<dbReference type="InterPro" id="IPR049278">
    <property type="entry name" value="MS_channel_C"/>
</dbReference>
<evidence type="ECO:0000256" key="6">
    <source>
        <dbReference type="ARBA" id="ARBA00023136"/>
    </source>
</evidence>
<dbReference type="Pfam" id="PF21088">
    <property type="entry name" value="MS_channel_1st"/>
    <property type="match status" value="1"/>
</dbReference>
<dbReference type="InterPro" id="IPR006685">
    <property type="entry name" value="MscS_channel_2nd"/>
</dbReference>
<dbReference type="Proteomes" id="UP000545386">
    <property type="component" value="Unassembled WGS sequence"/>
</dbReference>
<evidence type="ECO:0000256" key="5">
    <source>
        <dbReference type="ARBA" id="ARBA00022989"/>
    </source>
</evidence>
<dbReference type="InterPro" id="IPR011014">
    <property type="entry name" value="MscS_channel_TM-2"/>
</dbReference>
<keyword evidence="6 7" id="KW-0472">Membrane</keyword>
<evidence type="ECO:0000259" key="10">
    <source>
        <dbReference type="Pfam" id="PF21088"/>
    </source>
</evidence>
<dbReference type="SUPFAM" id="SSF82689">
    <property type="entry name" value="Mechanosensitive channel protein MscS (YggB), C-terminal domain"/>
    <property type="match status" value="1"/>
</dbReference>
<dbReference type="Pfam" id="PF21082">
    <property type="entry name" value="MS_channel_3rd"/>
    <property type="match status" value="1"/>
</dbReference>
<evidence type="ECO:0000259" key="9">
    <source>
        <dbReference type="Pfam" id="PF21082"/>
    </source>
</evidence>
<comment type="subcellular location">
    <subcellularLocation>
        <location evidence="1">Cell membrane</location>
        <topology evidence="1">Multi-pass membrane protein</topology>
    </subcellularLocation>
</comment>
<dbReference type="GO" id="GO:0005886">
    <property type="term" value="C:plasma membrane"/>
    <property type="evidence" value="ECO:0007669"/>
    <property type="project" value="UniProtKB-SubCell"/>
</dbReference>
<sequence>MVGLTIQVFLIVFAVVVFNFFLRRFLAKLEEKTHHTTSFWDNALIEAVRKPATILAWIIGLSFAVEILQVETEVTLLDLIEPIRVIGVIGCITWFVIRFIGNVQKGIIAKRQANNEPVDITTVDAVGKLLRISVLITATLVTLQSLGFSISGVLAFGGIGGLAVSFAAKDLLANFFGGLMIYMDRPFAVGDWIRSNDRNIEGTVEDIGWRLTRIRTFDKRPLYVPNAIFTQISVENPSRMTNRRISETIGVRYDDFANVAAIVSDIKTMLRNHTEIDQDQTLIVNFNQYSASSLDIMVYTFTKTKEWVKYHEIKQEVLLKIGDIISSHGGEIAFPTQTLHVFNNETALAMEPVGGQPSGQA</sequence>
<evidence type="ECO:0000256" key="1">
    <source>
        <dbReference type="ARBA" id="ARBA00004651"/>
    </source>
</evidence>
<evidence type="ECO:0000256" key="4">
    <source>
        <dbReference type="ARBA" id="ARBA00022692"/>
    </source>
</evidence>
<feature type="transmembrane region" description="Helical" evidence="7">
    <location>
        <begin position="52"/>
        <end position="70"/>
    </location>
</feature>
<evidence type="ECO:0000313" key="11">
    <source>
        <dbReference type="EMBL" id="MBC2770891.1"/>
    </source>
</evidence>
<dbReference type="Gene3D" id="3.30.70.100">
    <property type="match status" value="1"/>
</dbReference>
<keyword evidence="5 7" id="KW-1133">Transmembrane helix</keyword>
<dbReference type="InterPro" id="IPR006686">
    <property type="entry name" value="MscS_channel_CS"/>
</dbReference>
<dbReference type="SUPFAM" id="SSF50182">
    <property type="entry name" value="Sm-like ribonucleoproteins"/>
    <property type="match status" value="1"/>
</dbReference>
<evidence type="ECO:0000256" key="2">
    <source>
        <dbReference type="ARBA" id="ARBA00008017"/>
    </source>
</evidence>
<gene>
    <name evidence="11" type="ORF">GTU67_13325</name>
</gene>
<protein>
    <submittedName>
        <fullName evidence="11">Mechanosensitive ion channel family protein</fullName>
    </submittedName>
</protein>
<keyword evidence="4 7" id="KW-0812">Transmembrane</keyword>
<dbReference type="InterPro" id="IPR010920">
    <property type="entry name" value="LSM_dom_sf"/>
</dbReference>
<dbReference type="InterPro" id="IPR023408">
    <property type="entry name" value="MscS_beta-dom_sf"/>
</dbReference>
<evidence type="ECO:0000256" key="3">
    <source>
        <dbReference type="ARBA" id="ARBA00022475"/>
    </source>
</evidence>
<dbReference type="PANTHER" id="PTHR43634">
    <property type="entry name" value="OW CONDUCTANCE MECHANOSENSITIVE CHANNEL"/>
    <property type="match status" value="1"/>
</dbReference>
<name>A0A842HUL6_9BURK</name>
<evidence type="ECO:0000259" key="8">
    <source>
        <dbReference type="Pfam" id="PF00924"/>
    </source>
</evidence>
<keyword evidence="12" id="KW-1185">Reference proteome</keyword>
<comment type="similarity">
    <text evidence="2">Belongs to the MscS (TC 1.A.23) family.</text>
</comment>
<dbReference type="Gene3D" id="2.30.30.60">
    <property type="match status" value="1"/>
</dbReference>
<feature type="transmembrane region" description="Helical" evidence="7">
    <location>
        <begin position="6"/>
        <end position="22"/>
    </location>
</feature>
<evidence type="ECO:0000256" key="7">
    <source>
        <dbReference type="SAM" id="Phobius"/>
    </source>
</evidence>
<feature type="domain" description="Mechanosensitive ion channel MscS" evidence="8">
    <location>
        <begin position="170"/>
        <end position="239"/>
    </location>
</feature>
<organism evidence="11 12">
    <name type="scientific">Pusillimonas minor</name>
    <dbReference type="NCBI Taxonomy" id="2697024"/>
    <lineage>
        <taxon>Bacteria</taxon>
        <taxon>Pseudomonadati</taxon>
        <taxon>Pseudomonadota</taxon>
        <taxon>Betaproteobacteria</taxon>
        <taxon>Burkholderiales</taxon>
        <taxon>Alcaligenaceae</taxon>
        <taxon>Pusillimonas</taxon>
    </lineage>
</organism>
<feature type="domain" description="Mechanosensitive ion channel MscS C-terminal" evidence="9">
    <location>
        <begin position="248"/>
        <end position="329"/>
    </location>
</feature>
<proteinExistence type="inferred from homology"/>
<comment type="caution">
    <text evidence="11">The sequence shown here is derived from an EMBL/GenBank/DDBJ whole genome shotgun (WGS) entry which is preliminary data.</text>
</comment>
<dbReference type="Gene3D" id="1.10.287.1260">
    <property type="match status" value="1"/>
</dbReference>
<dbReference type="InterPro" id="IPR011066">
    <property type="entry name" value="MscS_channel_C_sf"/>
</dbReference>
<dbReference type="AlphaFoldDB" id="A0A842HUL6"/>
<dbReference type="GO" id="GO:0008381">
    <property type="term" value="F:mechanosensitive monoatomic ion channel activity"/>
    <property type="evidence" value="ECO:0007669"/>
    <property type="project" value="UniProtKB-ARBA"/>
</dbReference>
<feature type="transmembrane region" description="Helical" evidence="7">
    <location>
        <begin position="82"/>
        <end position="101"/>
    </location>
</feature>
<reference evidence="11 12" key="1">
    <citation type="submission" date="2020-08" db="EMBL/GenBank/DDBJ databases">
        <title>Paraeoetvoesia sp. YC-7-48 draft genome sequence.</title>
        <authorList>
            <person name="Yao L."/>
        </authorList>
    </citation>
    <scope>NUCLEOTIDE SEQUENCE [LARGE SCALE GENOMIC DNA]</scope>
    <source>
        <strain evidence="12">YC-7-48</strain>
    </source>
</reference>